<evidence type="ECO:0000313" key="2">
    <source>
        <dbReference type="Proteomes" id="UP000030403"/>
    </source>
</evidence>
<protein>
    <submittedName>
        <fullName evidence="1">Uncharacterized protein</fullName>
    </submittedName>
</protein>
<evidence type="ECO:0000313" key="1">
    <source>
        <dbReference type="EMBL" id="KGX85447.1"/>
    </source>
</evidence>
<gene>
    <name evidence="1" type="ORF">N783_14610</name>
</gene>
<reference evidence="1 2" key="1">
    <citation type="submission" date="2013-08" db="EMBL/GenBank/DDBJ databases">
        <authorList>
            <person name="Huang J."/>
            <person name="Wang G."/>
        </authorList>
    </citation>
    <scope>NUCLEOTIDE SEQUENCE [LARGE SCALE GENOMIC DNA]</scope>
    <source>
        <strain evidence="1 2">BH030004</strain>
    </source>
</reference>
<dbReference type="Proteomes" id="UP000030403">
    <property type="component" value="Unassembled WGS sequence"/>
</dbReference>
<dbReference type="EMBL" id="AVPF01000040">
    <property type="protein sequence ID" value="KGX85447.1"/>
    <property type="molecule type" value="Genomic_DNA"/>
</dbReference>
<name>A0A0A5HPA5_9BACI</name>
<dbReference type="AlphaFoldDB" id="A0A0A5HPA5"/>
<accession>A0A0A5HPA5</accession>
<keyword evidence="2" id="KW-1185">Reference proteome</keyword>
<sequence>MQAILALLTEVFNAITLNKWKKSQDQVQRVFAGSVVELLKDEKKLMIMEHGVDESSISKYGIPVQNVSEYELGQKLEVTVYSNELDRTWSLEQGRFEVKAI</sequence>
<comment type="caution">
    <text evidence="1">The sequence shown here is derived from an EMBL/GenBank/DDBJ whole genome shotgun (WGS) entry which is preliminary data.</text>
</comment>
<proteinExistence type="predicted"/>
<dbReference type="RefSeq" id="WP_051255192.1">
    <property type="nucleotide sequence ID" value="NZ_AVPF01000040.1"/>
</dbReference>
<dbReference type="eggNOG" id="ENOG5030CIC">
    <property type="taxonomic scope" value="Bacteria"/>
</dbReference>
<dbReference type="STRING" id="1385511.GCA_000425225_00541"/>
<organism evidence="1 2">
    <name type="scientific">Pontibacillus marinus BH030004 = DSM 16465</name>
    <dbReference type="NCBI Taxonomy" id="1385511"/>
    <lineage>
        <taxon>Bacteria</taxon>
        <taxon>Bacillati</taxon>
        <taxon>Bacillota</taxon>
        <taxon>Bacilli</taxon>
        <taxon>Bacillales</taxon>
        <taxon>Bacillaceae</taxon>
        <taxon>Pontibacillus</taxon>
    </lineage>
</organism>